<evidence type="ECO:0000313" key="2">
    <source>
        <dbReference type="Proteomes" id="UP000324800"/>
    </source>
</evidence>
<accession>A0A5J4WPZ9</accession>
<evidence type="ECO:0000313" key="1">
    <source>
        <dbReference type="EMBL" id="KAA6396642.1"/>
    </source>
</evidence>
<name>A0A5J4WPZ9_9EUKA</name>
<dbReference type="EMBL" id="SNRW01001378">
    <property type="protein sequence ID" value="KAA6396642.1"/>
    <property type="molecule type" value="Genomic_DNA"/>
</dbReference>
<proteinExistence type="predicted"/>
<sequence>MIFIIKKLDSTAIETGGGADIRGALCLYGSDVEGVSGQYGRGLLDVVVIDVTVDQFVNTEIGCCIEFGKGGNEEGR</sequence>
<organism evidence="1 2">
    <name type="scientific">Streblomastix strix</name>
    <dbReference type="NCBI Taxonomy" id="222440"/>
    <lineage>
        <taxon>Eukaryota</taxon>
        <taxon>Metamonada</taxon>
        <taxon>Preaxostyla</taxon>
        <taxon>Oxymonadida</taxon>
        <taxon>Streblomastigidae</taxon>
        <taxon>Streblomastix</taxon>
    </lineage>
</organism>
<dbReference type="Proteomes" id="UP000324800">
    <property type="component" value="Unassembled WGS sequence"/>
</dbReference>
<protein>
    <submittedName>
        <fullName evidence="1">Uncharacterized protein</fullName>
    </submittedName>
</protein>
<dbReference type="AlphaFoldDB" id="A0A5J4WPZ9"/>
<gene>
    <name evidence="1" type="ORF">EZS28_007832</name>
</gene>
<reference evidence="1 2" key="1">
    <citation type="submission" date="2019-03" db="EMBL/GenBank/DDBJ databases">
        <title>Single cell metagenomics reveals metabolic interactions within the superorganism composed of flagellate Streblomastix strix and complex community of Bacteroidetes bacteria on its surface.</title>
        <authorList>
            <person name="Treitli S.C."/>
            <person name="Kolisko M."/>
            <person name="Husnik F."/>
            <person name="Keeling P."/>
            <person name="Hampl V."/>
        </authorList>
    </citation>
    <scope>NUCLEOTIDE SEQUENCE [LARGE SCALE GENOMIC DNA]</scope>
    <source>
        <strain evidence="1">ST1C</strain>
    </source>
</reference>
<comment type="caution">
    <text evidence="1">The sequence shown here is derived from an EMBL/GenBank/DDBJ whole genome shotgun (WGS) entry which is preliminary data.</text>
</comment>